<gene>
    <name evidence="4" type="ORF">MSPICULIGERA_LOCUS25530</name>
</gene>
<keyword evidence="2" id="KW-0472">Membrane</keyword>
<feature type="non-terminal residue" evidence="4">
    <location>
        <position position="1"/>
    </location>
</feature>
<feature type="transmembrane region" description="Helical" evidence="2">
    <location>
        <begin position="302"/>
        <end position="326"/>
    </location>
</feature>
<organism evidence="4 5">
    <name type="scientific">Mesorhabditis spiculigera</name>
    <dbReference type="NCBI Taxonomy" id="96644"/>
    <lineage>
        <taxon>Eukaryota</taxon>
        <taxon>Metazoa</taxon>
        <taxon>Ecdysozoa</taxon>
        <taxon>Nematoda</taxon>
        <taxon>Chromadorea</taxon>
        <taxon>Rhabditida</taxon>
        <taxon>Rhabditina</taxon>
        <taxon>Rhabditomorpha</taxon>
        <taxon>Rhabditoidea</taxon>
        <taxon>Rhabditidae</taxon>
        <taxon>Mesorhabditinae</taxon>
        <taxon>Mesorhabditis</taxon>
    </lineage>
</organism>
<keyword evidence="5" id="KW-1185">Reference proteome</keyword>
<feature type="compositionally biased region" description="Basic and acidic residues" evidence="1">
    <location>
        <begin position="178"/>
        <end position="194"/>
    </location>
</feature>
<evidence type="ECO:0000313" key="4">
    <source>
        <dbReference type="EMBL" id="CAJ0587571.1"/>
    </source>
</evidence>
<name>A0AA36GBH1_9BILA</name>
<accession>A0AA36GBH1</accession>
<feature type="compositionally biased region" description="Basic and acidic residues" evidence="1">
    <location>
        <begin position="275"/>
        <end position="288"/>
    </location>
</feature>
<comment type="caution">
    <text evidence="4">The sequence shown here is derived from an EMBL/GenBank/DDBJ whole genome shotgun (WGS) entry which is preliminary data.</text>
</comment>
<keyword evidence="2" id="KW-1133">Transmembrane helix</keyword>
<keyword evidence="2" id="KW-0812">Transmembrane</keyword>
<feature type="compositionally biased region" description="Basic and acidic residues" evidence="1">
    <location>
        <begin position="203"/>
        <end position="225"/>
    </location>
</feature>
<evidence type="ECO:0000256" key="3">
    <source>
        <dbReference type="SAM" id="SignalP"/>
    </source>
</evidence>
<evidence type="ECO:0000256" key="1">
    <source>
        <dbReference type="SAM" id="MobiDB-lite"/>
    </source>
</evidence>
<evidence type="ECO:0000256" key="2">
    <source>
        <dbReference type="SAM" id="Phobius"/>
    </source>
</evidence>
<protein>
    <submittedName>
        <fullName evidence="4">Uncharacterized protein</fullName>
    </submittedName>
</protein>
<sequence>MDGGYFSVFLLYSLVLYSGIEAVNRECRCPPLVLSSADEICHQTNFYHINVTRDGVFLVDVLVNNITGDPRRSVQPNGRLIFTDAAKCTAPRPRRLGEYIITGTISDYLLQTDECNHLIKHYSEKNLAKIRDVMSRCPRVPKPFPGKWDPPLDSAENPEWPIPPKEPWARPDGALQPVEKHKEGGDKFVEDVGKSTKASDLAEAEKPVEGVRKPGDDGADSKDEAVDPVEEVGTPRENQSSSVEDAVNPIEDVEKAKDQANHTQVVEQPDEDADADAKDDSEKDEKPVEGATDSPPFSFASLTIPLVAASVAIFAFLSLCLCWYLARKRRRERQAMQCFGQRDLLLVKK</sequence>
<feature type="region of interest" description="Disordered" evidence="1">
    <location>
        <begin position="141"/>
        <end position="295"/>
    </location>
</feature>
<proteinExistence type="predicted"/>
<dbReference type="AlphaFoldDB" id="A0AA36GBH1"/>
<evidence type="ECO:0000313" key="5">
    <source>
        <dbReference type="Proteomes" id="UP001177023"/>
    </source>
</evidence>
<feature type="chain" id="PRO_5041461737" evidence="3">
    <location>
        <begin position="23"/>
        <end position="349"/>
    </location>
</feature>
<reference evidence="4" key="1">
    <citation type="submission" date="2023-06" db="EMBL/GenBank/DDBJ databases">
        <authorList>
            <person name="Delattre M."/>
        </authorList>
    </citation>
    <scope>NUCLEOTIDE SEQUENCE</scope>
    <source>
        <strain evidence="4">AF72</strain>
    </source>
</reference>
<dbReference type="EMBL" id="CATQJA010002710">
    <property type="protein sequence ID" value="CAJ0587571.1"/>
    <property type="molecule type" value="Genomic_DNA"/>
</dbReference>
<feature type="signal peptide" evidence="3">
    <location>
        <begin position="1"/>
        <end position="22"/>
    </location>
</feature>
<dbReference type="Proteomes" id="UP001177023">
    <property type="component" value="Unassembled WGS sequence"/>
</dbReference>
<keyword evidence="3" id="KW-0732">Signal</keyword>